<keyword evidence="1" id="KW-0687">Ribonucleoprotein</keyword>
<organism evidence="1 2">
    <name type="scientific">Coemansia linderi</name>
    <dbReference type="NCBI Taxonomy" id="2663919"/>
    <lineage>
        <taxon>Eukaryota</taxon>
        <taxon>Fungi</taxon>
        <taxon>Fungi incertae sedis</taxon>
        <taxon>Zoopagomycota</taxon>
        <taxon>Kickxellomycotina</taxon>
        <taxon>Kickxellomycetes</taxon>
        <taxon>Kickxellales</taxon>
        <taxon>Kickxellaceae</taxon>
        <taxon>Coemansia</taxon>
    </lineage>
</organism>
<sequence length="324" mass="34444">DISEPVEPSSDAAGVVELAVATDAAHERTFALIKPDAYPRYHKQIVKHIIERGLTVIAQEEVQLTAAVAGNIYNEMSAFPTFTRLVDFVTSGPALALVLEGANAIAVLRSLVGPTNPKSAKFEAPNSLRAKYGQDAQMNAVHASKDVREARRSIDAVFYGLLRGNFRVLQPTDDPLAAVSEPHQPASLELLADEPEPEPEPESESEAPAVEGAEHVAEGGDAAEEQPPISINTIVPADESHLVSQMETLAVAEEAVEEAMVEEPVEEPVDEEAEEELAEEAPAVEPAVEEPAEELVNQAAEEPEADVGFVTGASAEAAVTPDQL</sequence>
<comment type="caution">
    <text evidence="1">The sequence shown here is derived from an EMBL/GenBank/DDBJ whole genome shotgun (WGS) entry which is preliminary data.</text>
</comment>
<dbReference type="Proteomes" id="UP001140066">
    <property type="component" value="Unassembled WGS sequence"/>
</dbReference>
<dbReference type="EMBL" id="JANBUK010004047">
    <property type="protein sequence ID" value="KAJ2765188.1"/>
    <property type="molecule type" value="Genomic_DNA"/>
</dbReference>
<gene>
    <name evidence="1" type="primary">RSP23</name>
    <name evidence="1" type="ORF">GGI18_006268</name>
</gene>
<keyword evidence="1" id="KW-0689">Ribosomal protein</keyword>
<reference evidence="1" key="1">
    <citation type="submission" date="2022-07" db="EMBL/GenBank/DDBJ databases">
        <title>Phylogenomic reconstructions and comparative analyses of Kickxellomycotina fungi.</title>
        <authorList>
            <person name="Reynolds N.K."/>
            <person name="Stajich J.E."/>
            <person name="Barry K."/>
            <person name="Grigoriev I.V."/>
            <person name="Crous P."/>
            <person name="Smith M.E."/>
        </authorList>
    </citation>
    <scope>NUCLEOTIDE SEQUENCE</scope>
    <source>
        <strain evidence="1">BCRC 34191</strain>
    </source>
</reference>
<accession>A0ACC1JQM2</accession>
<feature type="non-terminal residue" evidence="1">
    <location>
        <position position="1"/>
    </location>
</feature>
<protein>
    <submittedName>
        <fullName evidence="1">50S ribosomal protein L3</fullName>
    </submittedName>
</protein>
<keyword evidence="2" id="KW-1185">Reference proteome</keyword>
<evidence type="ECO:0000313" key="1">
    <source>
        <dbReference type="EMBL" id="KAJ2765188.1"/>
    </source>
</evidence>
<evidence type="ECO:0000313" key="2">
    <source>
        <dbReference type="Proteomes" id="UP001140066"/>
    </source>
</evidence>
<feature type="non-terminal residue" evidence="1">
    <location>
        <position position="324"/>
    </location>
</feature>
<name>A0ACC1JQM2_9FUNG</name>
<proteinExistence type="predicted"/>